<dbReference type="AlphaFoldDB" id="A0A8T4KRX2"/>
<dbReference type="PANTHER" id="PTHR47618">
    <property type="entry name" value="BIFUNCTIONAL OLIGORIBONUCLEASE AND PAP PHOSPHATASE NRNA"/>
    <property type="match status" value="1"/>
</dbReference>
<dbReference type="EMBL" id="JAGVWB010000001">
    <property type="protein sequence ID" value="MBS3057773.1"/>
    <property type="molecule type" value="Genomic_DNA"/>
</dbReference>
<comment type="caution">
    <text evidence="3">The sequence shown here is derived from an EMBL/GenBank/DDBJ whole genome shotgun (WGS) entry which is preliminary data.</text>
</comment>
<dbReference type="Gene3D" id="3.90.1640.10">
    <property type="entry name" value="inorganic pyrophosphatase (n-terminal core)"/>
    <property type="match status" value="1"/>
</dbReference>
<dbReference type="Pfam" id="PF02272">
    <property type="entry name" value="DHHA1"/>
    <property type="match status" value="1"/>
</dbReference>
<gene>
    <name evidence="3" type="ORF">J4478_00015</name>
</gene>
<evidence type="ECO:0000313" key="4">
    <source>
        <dbReference type="Proteomes" id="UP000680185"/>
    </source>
</evidence>
<dbReference type="Pfam" id="PF01368">
    <property type="entry name" value="DHH"/>
    <property type="match status" value="1"/>
</dbReference>
<accession>A0A8T4KRX2</accession>
<proteinExistence type="predicted"/>
<feature type="domain" description="DHHA1" evidence="2">
    <location>
        <begin position="240"/>
        <end position="315"/>
    </location>
</feature>
<dbReference type="InterPro" id="IPR001667">
    <property type="entry name" value="DDH_dom"/>
</dbReference>
<dbReference type="InterPro" id="IPR038763">
    <property type="entry name" value="DHH_sf"/>
</dbReference>
<name>A0A8T4KRX2_9ARCH</name>
<evidence type="ECO:0000259" key="2">
    <source>
        <dbReference type="Pfam" id="PF02272"/>
    </source>
</evidence>
<dbReference type="Proteomes" id="UP000680185">
    <property type="component" value="Unassembled WGS sequence"/>
</dbReference>
<dbReference type="PANTHER" id="PTHR47618:SF1">
    <property type="entry name" value="BIFUNCTIONAL OLIGORIBONUCLEASE AND PAP PHOSPHATASE NRNA"/>
    <property type="match status" value="1"/>
</dbReference>
<dbReference type="InterPro" id="IPR003156">
    <property type="entry name" value="DHHA1_dom"/>
</dbReference>
<dbReference type="InterPro" id="IPR051319">
    <property type="entry name" value="Oligoribo/pAp-PDE_c-di-AMP_PDE"/>
</dbReference>
<reference evidence="3" key="2">
    <citation type="submission" date="2021-05" db="EMBL/GenBank/DDBJ databases">
        <title>Protein family content uncovers lineage relationships and bacterial pathway maintenance mechanisms in DPANN archaea.</title>
        <authorList>
            <person name="Castelle C.J."/>
            <person name="Meheust R."/>
            <person name="Jaffe A.L."/>
            <person name="Seitz K."/>
            <person name="Gong X."/>
            <person name="Baker B.J."/>
            <person name="Banfield J.F."/>
        </authorList>
    </citation>
    <scope>NUCLEOTIDE SEQUENCE</scope>
    <source>
        <strain evidence="3">RIFCSPLOWO2_01_FULL_43_13</strain>
    </source>
</reference>
<protein>
    <submittedName>
        <fullName evidence="3">DHH family phosphoesterase</fullName>
    </submittedName>
</protein>
<evidence type="ECO:0000259" key="1">
    <source>
        <dbReference type="Pfam" id="PF01368"/>
    </source>
</evidence>
<dbReference type="SUPFAM" id="SSF64182">
    <property type="entry name" value="DHH phosphoesterases"/>
    <property type="match status" value="1"/>
</dbReference>
<evidence type="ECO:0000313" key="3">
    <source>
        <dbReference type="EMBL" id="MBS3057773.1"/>
    </source>
</evidence>
<sequence length="339" mass="36707">MPVLKKFLKQAQGKKILLLAHKAADVDAFASAAALYLAFPKLKLEIGAPSYLNLQAKALADNFSIPHLLNPVISGFQALILLDFNNLEMIGSEASAFQEFKGPCFLIDHHSESSGSIAKKAFSILDSKAVSTTEIIFKIFKREKIQITPKIAQLLAAGIIADSANFITASSETFKSLSELLQIAGKEFAQITRLYSLPPDVSQRIASLKAAKRVQLFKAGNVLVATSEVSCFENAAADSLIQLGADVAFVGFRNEKNQVRLSARASEDFVQKTGFDLALDVLSRLEGKFQGSSGGHPGAAGFNGIAESLEPLLQECVLLCEEFLKSRKISERVKKLKDD</sequence>
<feature type="domain" description="DDH" evidence="1">
    <location>
        <begin position="15"/>
        <end position="159"/>
    </location>
</feature>
<dbReference type="GO" id="GO:0003676">
    <property type="term" value="F:nucleic acid binding"/>
    <property type="evidence" value="ECO:0007669"/>
    <property type="project" value="InterPro"/>
</dbReference>
<reference evidence="3" key="1">
    <citation type="submission" date="2021-03" db="EMBL/GenBank/DDBJ databases">
        <authorList>
            <person name="Jaffe A."/>
        </authorList>
    </citation>
    <scope>NUCLEOTIDE SEQUENCE</scope>
    <source>
        <strain evidence="3">RIFCSPLOWO2_01_FULL_43_13</strain>
    </source>
</reference>
<organism evidence="3 4">
    <name type="scientific">Candidatus Iainarchaeum sp</name>
    <dbReference type="NCBI Taxonomy" id="3101447"/>
    <lineage>
        <taxon>Archaea</taxon>
        <taxon>Candidatus Iainarchaeota</taxon>
        <taxon>Candidatus Iainarchaeia</taxon>
        <taxon>Candidatus Iainarchaeales</taxon>
        <taxon>Candidatus Iainarchaeaceae</taxon>
        <taxon>Candidatus Iainarchaeum</taxon>
    </lineage>
</organism>